<dbReference type="InterPro" id="IPR020889">
    <property type="entry name" value="LipoPS_assembly_LptD"/>
</dbReference>
<comment type="caution">
    <text evidence="4">The sequence shown here is derived from an EMBL/GenBank/DDBJ whole genome shotgun (WGS) entry which is preliminary data.</text>
</comment>
<protein>
    <recommendedName>
        <fullName evidence="1">LPS-assembly protein LptD</fullName>
    </recommendedName>
</protein>
<organism evidence="4 5">
    <name type="scientific">Ferruginivarius sediminum</name>
    <dbReference type="NCBI Taxonomy" id="2661937"/>
    <lineage>
        <taxon>Bacteria</taxon>
        <taxon>Pseudomonadati</taxon>
        <taxon>Pseudomonadota</taxon>
        <taxon>Alphaproteobacteria</taxon>
        <taxon>Rhodospirillales</taxon>
        <taxon>Rhodospirillaceae</taxon>
        <taxon>Ferruginivarius</taxon>
    </lineage>
</organism>
<feature type="domain" description="LptD C-terminal" evidence="2">
    <location>
        <begin position="292"/>
        <end position="664"/>
    </location>
</feature>
<dbReference type="EMBL" id="QPMH01000005">
    <property type="protein sequence ID" value="RDD62408.1"/>
    <property type="molecule type" value="Genomic_DNA"/>
</dbReference>
<dbReference type="HAMAP" id="MF_01411">
    <property type="entry name" value="LPS_assembly_LptD"/>
    <property type="match status" value="1"/>
</dbReference>
<dbReference type="Gene3D" id="2.60.450.10">
    <property type="entry name" value="Lipopolysaccharide (LPS) transport protein A like domain"/>
    <property type="match status" value="1"/>
</dbReference>
<keyword evidence="5" id="KW-1185">Reference proteome</keyword>
<dbReference type="Proteomes" id="UP000253941">
    <property type="component" value="Unassembled WGS sequence"/>
</dbReference>
<evidence type="ECO:0000259" key="3">
    <source>
        <dbReference type="Pfam" id="PF19838"/>
    </source>
</evidence>
<dbReference type="PANTHER" id="PTHR30189">
    <property type="entry name" value="LPS-ASSEMBLY PROTEIN"/>
    <property type="match status" value="1"/>
</dbReference>
<sequence length="731" mass="82934">MRGDRRGIRWGLLCVLAIFASLLRVAWAQEPVSREIPALLQADDVVYDKELQTVTARGEVEVAHGERILLADSLTYNLDTDVITAQGDVSLLEPSGEVIFADYVEVTGDLREGAIRSFRMLLTDRSRLAAANAVRVDGRLTQMRKVVFSPCEPCREDPERAPLWQIKAERVTHDQQEKMLKYRNARMELFGVPVIYTPYFEHPDPTVKRKSGFLSPSFGFSDELGTRFQIPYYWAISPQRDLTVEPIYTTKQGVVMTGQYRARTTGGQYSLAGSATVADKTTGRETKTDVFRGHLDVEGEFNIDRIWRWGFDARRTSDDTYLRVYDFEFDRFLRSEAYLEGFRGSNYFSARTFSYQGQSRRDEDRELPIVLPEIRYSYVGKPGTAGGRFFAEAGALGLTRIDGRDSRRLSSSVGWTLPYTDNLGGITELTTVVHGDVYAANGVDETTDAVNPPDASAAGEDFQGRLFPQAALSYRYPMARQGFLGREVLEPRVQLVVGPNGGNPGEIPNEDSRDFEFDDTNLFRLNRFPGRDRISSGQRIDYGATYSIFGEGYSYASAFLGQSYRINSDDAVPDSAGEDGDFSDIVGRVDVRPLRYLDLSYRFRLDEDNFSAQRSEIGMRAGPPSLQTRIDYTFLKDETDSDSASFGQREEIYAEVRSRFARYWSAYASQRRDLTTNQTLRTRLGLVYHDECFLVDLRAQRDEFRDRDVEPDDQIFVTITFKHLGQFVAEQ</sequence>
<gene>
    <name evidence="1" type="primary">lptD</name>
    <name evidence="4" type="ORF">DRB17_07080</name>
</gene>
<dbReference type="Pfam" id="PF04453">
    <property type="entry name" value="LptD"/>
    <property type="match status" value="1"/>
</dbReference>
<keyword evidence="1" id="KW-0732">Signal</keyword>
<comment type="subcellular location">
    <subcellularLocation>
        <location evidence="1">Cell outer membrane</location>
    </subcellularLocation>
</comment>
<dbReference type="GO" id="GO:1990351">
    <property type="term" value="C:transporter complex"/>
    <property type="evidence" value="ECO:0007669"/>
    <property type="project" value="TreeGrafter"/>
</dbReference>
<dbReference type="InterPro" id="IPR007543">
    <property type="entry name" value="LptD_C"/>
</dbReference>
<accession>A0A369TAW1</accession>
<dbReference type="InterPro" id="IPR045659">
    <property type="entry name" value="LptD_2"/>
</dbReference>
<comment type="function">
    <text evidence="1">Involved in the assembly of lipopolysaccharide (LPS) at the surface of the outer membrane.</text>
</comment>
<feature type="domain" description="LPS-assembly protein LptD central" evidence="3">
    <location>
        <begin position="184"/>
        <end position="263"/>
    </location>
</feature>
<dbReference type="PANTHER" id="PTHR30189:SF1">
    <property type="entry name" value="LPS-ASSEMBLY PROTEIN LPTD"/>
    <property type="match status" value="1"/>
</dbReference>
<dbReference type="Pfam" id="PF19838">
    <property type="entry name" value="LptD_2"/>
    <property type="match status" value="1"/>
</dbReference>
<dbReference type="GO" id="GO:0015920">
    <property type="term" value="P:lipopolysaccharide transport"/>
    <property type="evidence" value="ECO:0007669"/>
    <property type="project" value="InterPro"/>
</dbReference>
<reference evidence="4 5" key="1">
    <citation type="submission" date="2018-07" db="EMBL/GenBank/DDBJ databases">
        <title>Venubactetium sediminum gen. nov., sp. nov., isolated from a marine solar saltern.</title>
        <authorList>
            <person name="Wang S."/>
        </authorList>
    </citation>
    <scope>NUCLEOTIDE SEQUENCE [LARGE SCALE GENOMIC DNA]</scope>
    <source>
        <strain evidence="4 5">WD2A32</strain>
    </source>
</reference>
<dbReference type="GO" id="GO:0009279">
    <property type="term" value="C:cell outer membrane"/>
    <property type="evidence" value="ECO:0007669"/>
    <property type="project" value="UniProtKB-SubCell"/>
</dbReference>
<dbReference type="GO" id="GO:0043165">
    <property type="term" value="P:Gram-negative-bacterium-type cell outer membrane assembly"/>
    <property type="evidence" value="ECO:0007669"/>
    <property type="project" value="UniProtKB-UniRule"/>
</dbReference>
<keyword evidence="1" id="KW-0472">Membrane</keyword>
<comment type="caution">
    <text evidence="1">Lacks conserved residue(s) required for the propagation of feature annotation.</text>
</comment>
<evidence type="ECO:0000256" key="1">
    <source>
        <dbReference type="HAMAP-Rule" id="MF_01411"/>
    </source>
</evidence>
<evidence type="ECO:0000259" key="2">
    <source>
        <dbReference type="Pfam" id="PF04453"/>
    </source>
</evidence>
<evidence type="ECO:0000313" key="5">
    <source>
        <dbReference type="Proteomes" id="UP000253941"/>
    </source>
</evidence>
<name>A0A369TAW1_9PROT</name>
<comment type="similarity">
    <text evidence="1">Belongs to the LptD family.</text>
</comment>
<dbReference type="AlphaFoldDB" id="A0A369TAW1"/>
<evidence type="ECO:0000313" key="4">
    <source>
        <dbReference type="EMBL" id="RDD62408.1"/>
    </source>
</evidence>
<proteinExistence type="inferred from homology"/>
<dbReference type="InterPro" id="IPR050218">
    <property type="entry name" value="LptD"/>
</dbReference>
<comment type="subunit">
    <text evidence="1">Component of the lipopolysaccharide transport and assembly complex.</text>
</comment>
<keyword evidence="1" id="KW-0998">Cell outer membrane</keyword>